<keyword evidence="1" id="KW-0472">Membrane</keyword>
<proteinExistence type="predicted"/>
<dbReference type="EMBL" id="CM031824">
    <property type="protein sequence ID" value="KAG6624419.1"/>
    <property type="molecule type" value="Genomic_DNA"/>
</dbReference>
<evidence type="ECO:0000313" key="3">
    <source>
        <dbReference type="Proteomes" id="UP000811609"/>
    </source>
</evidence>
<gene>
    <name evidence="2" type="ORF">CIPAW_16G025800</name>
</gene>
<feature type="transmembrane region" description="Helical" evidence="1">
    <location>
        <begin position="54"/>
        <end position="74"/>
    </location>
</feature>
<organism evidence="2 3">
    <name type="scientific">Carya illinoinensis</name>
    <name type="common">Pecan</name>
    <dbReference type="NCBI Taxonomy" id="32201"/>
    <lineage>
        <taxon>Eukaryota</taxon>
        <taxon>Viridiplantae</taxon>
        <taxon>Streptophyta</taxon>
        <taxon>Embryophyta</taxon>
        <taxon>Tracheophyta</taxon>
        <taxon>Spermatophyta</taxon>
        <taxon>Magnoliopsida</taxon>
        <taxon>eudicotyledons</taxon>
        <taxon>Gunneridae</taxon>
        <taxon>Pentapetalae</taxon>
        <taxon>rosids</taxon>
        <taxon>fabids</taxon>
        <taxon>Fagales</taxon>
        <taxon>Juglandaceae</taxon>
        <taxon>Carya</taxon>
    </lineage>
</organism>
<name>A0A8T1N1M0_CARIL</name>
<sequence length="230" mass="26591">MGNIISSFFSGFGKVFGDLFNTPLDFLAGKSCSSVCGSSWDFICYIENFCVASLLKMAMVLVLVYIVLLFLYLLEKVGLCQCIIHSLCKIVWACLSSCCHAWEYCCIFLWAKLHKLKRVNRTHLEEGFDTSEEEYDDESFSYHISRPMDVNKSPSRQWRSYRRAYLRKSLRPRSHRIQVAIGDSIHGGRGNAIKHWKHGSAIHDIRVTRTSKFAHKGRKYRRGAYQRSRV</sequence>
<comment type="caution">
    <text evidence="2">The sequence shown here is derived from an EMBL/GenBank/DDBJ whole genome shotgun (WGS) entry which is preliminary data.</text>
</comment>
<dbReference type="AlphaFoldDB" id="A0A8T1N1M0"/>
<keyword evidence="3" id="KW-1185">Reference proteome</keyword>
<dbReference type="Proteomes" id="UP000811609">
    <property type="component" value="Chromosome 16"/>
</dbReference>
<feature type="transmembrane region" description="Helical" evidence="1">
    <location>
        <begin position="90"/>
        <end position="111"/>
    </location>
</feature>
<dbReference type="PANTHER" id="PTHR35278:SF1">
    <property type="entry name" value="F8K7.16"/>
    <property type="match status" value="1"/>
</dbReference>
<evidence type="ECO:0000256" key="1">
    <source>
        <dbReference type="SAM" id="Phobius"/>
    </source>
</evidence>
<reference evidence="2" key="1">
    <citation type="submission" date="2020-12" db="EMBL/GenBank/DDBJ databases">
        <title>WGS assembly of Carya illinoinensis cv. Pawnee.</title>
        <authorList>
            <person name="Platts A."/>
            <person name="Shu S."/>
            <person name="Wright S."/>
            <person name="Barry K."/>
            <person name="Edger P."/>
            <person name="Pires J.C."/>
            <person name="Schmutz J."/>
        </authorList>
    </citation>
    <scope>NUCLEOTIDE SEQUENCE</scope>
    <source>
        <tissue evidence="2">Leaf</tissue>
    </source>
</reference>
<accession>A0A8T1N1M0</accession>
<dbReference type="OrthoDB" id="1916120at2759"/>
<keyword evidence="1" id="KW-1133">Transmembrane helix</keyword>
<keyword evidence="1" id="KW-0812">Transmembrane</keyword>
<protein>
    <submittedName>
        <fullName evidence="2">Uncharacterized protein</fullName>
    </submittedName>
</protein>
<dbReference type="PANTHER" id="PTHR35278">
    <property type="entry name" value="TRANSMEMBRANE PROTEIN-RELATED"/>
    <property type="match status" value="1"/>
</dbReference>
<evidence type="ECO:0000313" key="2">
    <source>
        <dbReference type="EMBL" id="KAG6624419.1"/>
    </source>
</evidence>